<feature type="domain" description="Disease resistance protein At4g27190-like leucine-rich repeats" evidence="2">
    <location>
        <begin position="262"/>
        <end position="372"/>
    </location>
</feature>
<dbReference type="PANTHER" id="PTHR36766:SF35">
    <property type="entry name" value="DISEASE RESISTANCE PROTEIN RGA3"/>
    <property type="match status" value="1"/>
</dbReference>
<accession>A0A0J8B4T3</accession>
<dbReference type="eggNOG" id="KOG4658">
    <property type="taxonomic scope" value="Eukaryota"/>
</dbReference>
<dbReference type="InterPro" id="IPR032675">
    <property type="entry name" value="LRR_dom_sf"/>
</dbReference>
<dbReference type="SUPFAM" id="SSF52047">
    <property type="entry name" value="RNI-like"/>
    <property type="match status" value="1"/>
</dbReference>
<name>A0A0J8B4T3_BETVV</name>
<dbReference type="Gramene" id="KMS94852">
    <property type="protein sequence ID" value="KMS94852"/>
    <property type="gene ID" value="BVRB_014680"/>
</dbReference>
<reference evidence="3 4" key="1">
    <citation type="journal article" date="2014" name="Nature">
        <title>The genome of the recently domesticated crop plant sugar beet (Beta vulgaris).</title>
        <authorList>
            <person name="Dohm J.C."/>
            <person name="Minoche A.E."/>
            <person name="Holtgrawe D."/>
            <person name="Capella-Gutierrez S."/>
            <person name="Zakrzewski F."/>
            <person name="Tafer H."/>
            <person name="Rupp O."/>
            <person name="Sorensen T.R."/>
            <person name="Stracke R."/>
            <person name="Reinhardt R."/>
            <person name="Goesmann A."/>
            <person name="Kraft T."/>
            <person name="Schulz B."/>
            <person name="Stadler P.F."/>
            <person name="Schmidt T."/>
            <person name="Gabaldon T."/>
            <person name="Lehrach H."/>
            <person name="Weisshaar B."/>
            <person name="Himmelbauer H."/>
        </authorList>
    </citation>
    <scope>NUCLEOTIDE SEQUENCE [LARGE SCALE GENOMIC DNA]</scope>
    <source>
        <tissue evidence="3">Taproot</tissue>
    </source>
</reference>
<gene>
    <name evidence="3" type="ORF">BVRB_014680</name>
</gene>
<evidence type="ECO:0000313" key="3">
    <source>
        <dbReference type="EMBL" id="KMS94852.1"/>
    </source>
</evidence>
<dbReference type="PANTHER" id="PTHR36766">
    <property type="entry name" value="PLANT BROAD-SPECTRUM MILDEW RESISTANCE PROTEIN RPW8"/>
    <property type="match status" value="1"/>
</dbReference>
<dbReference type="InterPro" id="IPR057135">
    <property type="entry name" value="At4g27190-like_LRR"/>
</dbReference>
<sequence length="443" mass="50031">MIIDLENTPHSVIPHPLLSSLSLIISQTINSYASCNQQICKYQVFEQDRAEKINHDAQSTSLKIHNCLTVQRITRPVLHVWLCYMDDLEYIEGPFMLASSSAELMTFFPSLEQLYLSDMPKLKGWWRDLVLVEADAATADGFIDGNGHREQVMIPSFPRLHELKMESCRSMTYFPPCPLAKILKLLRCNEALTFCMKEGVPSAVIIGSSSSSTSNLLPISVSDPINSGDPILFEELNIDDAGILNSLFQEFGRGAIQISIAKSQMDNFSVCKLGFQRYCASSLRTLSIENCRNLKSLSGGGIEHLTNLQDLYFDDCDLLDLEEKENMPWKCLHSLSSLTLINLPNLVNLPKGLQHVTTLQSLRIDSCKILKGLPQWLNSLCSLQSLRLVWCCELKSLPEVLRQMNSLTELAIGYCNKELSDRCREPDGEDWPKIRHISRLDIW</sequence>
<protein>
    <recommendedName>
        <fullName evidence="2">Disease resistance protein At4g27190-like leucine-rich repeats domain-containing protein</fullName>
    </recommendedName>
</protein>
<dbReference type="EMBL" id="KQ090762">
    <property type="protein sequence ID" value="KMS94852.1"/>
    <property type="molecule type" value="Genomic_DNA"/>
</dbReference>
<dbReference type="GO" id="GO:0006952">
    <property type="term" value="P:defense response"/>
    <property type="evidence" value="ECO:0007669"/>
    <property type="project" value="UniProtKB-KW"/>
</dbReference>
<organism evidence="3 4">
    <name type="scientific">Beta vulgaris subsp. vulgaris</name>
    <name type="common">Beet</name>
    <dbReference type="NCBI Taxonomy" id="3555"/>
    <lineage>
        <taxon>Eukaryota</taxon>
        <taxon>Viridiplantae</taxon>
        <taxon>Streptophyta</taxon>
        <taxon>Embryophyta</taxon>
        <taxon>Tracheophyta</taxon>
        <taxon>Spermatophyta</taxon>
        <taxon>Magnoliopsida</taxon>
        <taxon>eudicotyledons</taxon>
        <taxon>Gunneridae</taxon>
        <taxon>Pentapetalae</taxon>
        <taxon>Caryophyllales</taxon>
        <taxon>Chenopodiaceae</taxon>
        <taxon>Betoideae</taxon>
        <taxon>Beta</taxon>
    </lineage>
</organism>
<dbReference type="OrthoDB" id="1189324at2759"/>
<keyword evidence="1" id="KW-0611">Plant defense</keyword>
<dbReference type="Gene3D" id="3.80.10.10">
    <property type="entry name" value="Ribonuclease Inhibitor"/>
    <property type="match status" value="1"/>
</dbReference>
<evidence type="ECO:0000259" key="2">
    <source>
        <dbReference type="Pfam" id="PF23247"/>
    </source>
</evidence>
<evidence type="ECO:0000256" key="1">
    <source>
        <dbReference type="ARBA" id="ARBA00022821"/>
    </source>
</evidence>
<dbReference type="Pfam" id="PF23247">
    <property type="entry name" value="LRR_RPS2"/>
    <property type="match status" value="1"/>
</dbReference>
<evidence type="ECO:0000313" key="4">
    <source>
        <dbReference type="Proteomes" id="UP000035740"/>
    </source>
</evidence>
<dbReference type="Proteomes" id="UP000035740">
    <property type="component" value="Unassembled WGS sequence"/>
</dbReference>
<dbReference type="AlphaFoldDB" id="A0A0J8B4T3"/>
<keyword evidence="4" id="KW-1185">Reference proteome</keyword>
<proteinExistence type="predicted"/>